<evidence type="ECO:0000256" key="4">
    <source>
        <dbReference type="ARBA" id="ARBA00037670"/>
    </source>
</evidence>
<evidence type="ECO:0000256" key="7">
    <source>
        <dbReference type="ARBA" id="ARBA00041803"/>
    </source>
</evidence>
<comment type="caution">
    <text evidence="12">The sequence shown here is derived from an EMBL/GenBank/DDBJ whole genome shotgun (WGS) entry which is preliminary data.</text>
</comment>
<evidence type="ECO:0000256" key="8">
    <source>
        <dbReference type="ARBA" id="ARBA00041975"/>
    </source>
</evidence>
<dbReference type="InterPro" id="IPR006224">
    <property type="entry name" value="PsdUridine_synth_RluA-like_CS"/>
</dbReference>
<comment type="catalytic activity">
    <reaction evidence="3">
        <text>uridine(65) in tRNA = pseudouridine(65) in tRNA</text>
        <dbReference type="Rhea" id="RHEA:42536"/>
        <dbReference type="Rhea" id="RHEA-COMP:10103"/>
        <dbReference type="Rhea" id="RHEA-COMP:10104"/>
        <dbReference type="ChEBI" id="CHEBI:65314"/>
        <dbReference type="ChEBI" id="CHEBI:65315"/>
        <dbReference type="EC" id="5.4.99.26"/>
    </reaction>
</comment>
<evidence type="ECO:0000256" key="5">
    <source>
        <dbReference type="ARBA" id="ARBA00038943"/>
    </source>
</evidence>
<name>A0ABT5MWY6_9BURK</name>
<gene>
    <name evidence="12" type="ORF">PSQ40_07095</name>
</gene>
<evidence type="ECO:0000256" key="6">
    <source>
        <dbReference type="ARBA" id="ARBA00040675"/>
    </source>
</evidence>
<evidence type="ECO:0000256" key="9">
    <source>
        <dbReference type="ARBA" id="ARBA00043049"/>
    </source>
</evidence>
<keyword evidence="2" id="KW-0413">Isomerase</keyword>
<evidence type="ECO:0000256" key="10">
    <source>
        <dbReference type="SAM" id="MobiDB-lite"/>
    </source>
</evidence>
<dbReference type="RefSeq" id="WP_273950089.1">
    <property type="nucleotide sequence ID" value="NZ_JAQSIP010000003.1"/>
</dbReference>
<dbReference type="EC" id="5.4.99.26" evidence="5"/>
<dbReference type="EMBL" id="JAQSIP010000003">
    <property type="protein sequence ID" value="MDD0838333.1"/>
    <property type="molecule type" value="Genomic_DNA"/>
</dbReference>
<dbReference type="SUPFAM" id="SSF55120">
    <property type="entry name" value="Pseudouridine synthase"/>
    <property type="match status" value="1"/>
</dbReference>
<proteinExistence type="predicted"/>
<dbReference type="InterPro" id="IPR020103">
    <property type="entry name" value="PsdUridine_synth_cat_dom_sf"/>
</dbReference>
<sequence>MSLGPAPLTVLWRDEHLVAVYKPAGWLVHRTGLDAGETRFVMQTLRDQLGQHVFPVHRLDKGTCGVLVMALHADAARALSQAFEHHQTHKHYLALVRGWAPLASDVDHALRPDDAPPDAPVQPARTRFARLATLALAPAEGQPPADPRYPSSRLSLVQAWPETGRRHQIRRHLKHLAHPIIGDATHGKGPLNRWWAEQLGQQRLWLHAATLSLPHPVHGGLLQIHSGLCQPGGLAAAAPTEAAADGLASAWAEGGATASVPAQPGLFRADPQPPNAPADLHDWQALLQRWPWQPDRDTSGTSPIPDQRARR</sequence>
<dbReference type="Gene3D" id="3.30.2350.10">
    <property type="entry name" value="Pseudouridine synthase"/>
    <property type="match status" value="1"/>
</dbReference>
<evidence type="ECO:0000313" key="12">
    <source>
        <dbReference type="EMBL" id="MDD0838333.1"/>
    </source>
</evidence>
<protein>
    <recommendedName>
        <fullName evidence="6">tRNA pseudouridine synthase C</fullName>
        <ecNumber evidence="5">5.4.99.26</ecNumber>
    </recommendedName>
    <alternativeName>
        <fullName evidence="8">tRNA pseudouridine(65) synthase</fullName>
    </alternativeName>
    <alternativeName>
        <fullName evidence="9">tRNA pseudouridylate synthase C</fullName>
    </alternativeName>
    <alternativeName>
        <fullName evidence="7">tRNA-uridine isomerase C</fullName>
    </alternativeName>
</protein>
<comment type="function">
    <text evidence="4">Responsible for synthesis of pseudouridine from uracil-65 in transfer RNAs.</text>
</comment>
<evidence type="ECO:0000256" key="1">
    <source>
        <dbReference type="ARBA" id="ARBA00022694"/>
    </source>
</evidence>
<reference evidence="12 13" key="1">
    <citation type="submission" date="2023-02" db="EMBL/GenBank/DDBJ databases">
        <title>Bacterial whole genomic sequence of Curvibacter sp. HBC61.</title>
        <authorList>
            <person name="Le V."/>
            <person name="Ko S.-R."/>
            <person name="Ahn C.-Y."/>
            <person name="Oh H.-M."/>
        </authorList>
    </citation>
    <scope>NUCLEOTIDE SEQUENCE [LARGE SCALE GENOMIC DNA]</scope>
    <source>
        <strain evidence="12 13">HBC61</strain>
    </source>
</reference>
<keyword evidence="1" id="KW-0819">tRNA processing</keyword>
<evidence type="ECO:0000259" key="11">
    <source>
        <dbReference type="Pfam" id="PF00849"/>
    </source>
</evidence>
<dbReference type="PANTHER" id="PTHR21600">
    <property type="entry name" value="MITOCHONDRIAL RNA PSEUDOURIDINE SYNTHASE"/>
    <property type="match status" value="1"/>
</dbReference>
<dbReference type="InterPro" id="IPR050188">
    <property type="entry name" value="RluA_PseudoU_synthase"/>
</dbReference>
<feature type="region of interest" description="Disordered" evidence="10">
    <location>
        <begin position="290"/>
        <end position="311"/>
    </location>
</feature>
<evidence type="ECO:0000313" key="13">
    <source>
        <dbReference type="Proteomes" id="UP001528673"/>
    </source>
</evidence>
<dbReference type="PROSITE" id="PS01129">
    <property type="entry name" value="PSI_RLU"/>
    <property type="match status" value="1"/>
</dbReference>
<feature type="domain" description="Pseudouridine synthase RsuA/RluA-like" evidence="11">
    <location>
        <begin position="16"/>
        <end position="175"/>
    </location>
</feature>
<dbReference type="PANTHER" id="PTHR21600:SF56">
    <property type="entry name" value="TRNA PSEUDOURIDINE SYNTHASE C"/>
    <property type="match status" value="1"/>
</dbReference>
<accession>A0ABT5MWY6</accession>
<organism evidence="12 13">
    <name type="scientific">Curvibacter cyanobacteriorum</name>
    <dbReference type="NCBI Taxonomy" id="3026422"/>
    <lineage>
        <taxon>Bacteria</taxon>
        <taxon>Pseudomonadati</taxon>
        <taxon>Pseudomonadota</taxon>
        <taxon>Betaproteobacteria</taxon>
        <taxon>Burkholderiales</taxon>
        <taxon>Comamonadaceae</taxon>
        <taxon>Curvibacter</taxon>
    </lineage>
</organism>
<dbReference type="Proteomes" id="UP001528673">
    <property type="component" value="Unassembled WGS sequence"/>
</dbReference>
<evidence type="ECO:0000256" key="3">
    <source>
        <dbReference type="ARBA" id="ARBA00036607"/>
    </source>
</evidence>
<dbReference type="Pfam" id="PF00849">
    <property type="entry name" value="PseudoU_synth_2"/>
    <property type="match status" value="1"/>
</dbReference>
<keyword evidence="13" id="KW-1185">Reference proteome</keyword>
<dbReference type="InterPro" id="IPR006145">
    <property type="entry name" value="PsdUridine_synth_RsuA/RluA"/>
</dbReference>
<evidence type="ECO:0000256" key="2">
    <source>
        <dbReference type="ARBA" id="ARBA00023235"/>
    </source>
</evidence>